<sequence>MSSHPQYPIRRNDQSYVGVPFMLLHKYQPIGQRNKNNNKDVVVRYAWVPEHLWRTGGKYTLSTHLGLSCLSFVQLCRESFEREFDLGTVSWNLEGIFDVERIKIVWNGVGAYGRVRLAKLPLQIRLSATAIEAVEVHLPVNPSSYEGWFWGLQPMRWRRKALNEIIEPDPVLEISPRAVDVGGTGLVGGFDGWDSARWMDWNVWNERHEYIEPESYFWRDPKTMALFAFVAVAMMYVVAS</sequence>
<reference evidence="1 2" key="1">
    <citation type="submission" date="2016-04" db="EMBL/GenBank/DDBJ databases">
        <title>Evolutionary innovation and constraint leading to complex multicellularity in the Ascomycota.</title>
        <authorList>
            <person name="Cisse O."/>
            <person name="Nguyen A."/>
            <person name="Hewitt D.A."/>
            <person name="Jedd G."/>
            <person name="Stajich J.E."/>
        </authorList>
    </citation>
    <scope>NUCLEOTIDE SEQUENCE [LARGE SCALE GENOMIC DNA]</scope>
    <source>
        <strain evidence="1 2">DAH-3</strain>
    </source>
</reference>
<name>A0A1U7LQP2_NEOID</name>
<comment type="caution">
    <text evidence="1">The sequence shown here is derived from an EMBL/GenBank/DDBJ whole genome shotgun (WGS) entry which is preliminary data.</text>
</comment>
<proteinExistence type="predicted"/>
<dbReference type="EMBL" id="LXFE01000591">
    <property type="protein sequence ID" value="OLL24872.1"/>
    <property type="molecule type" value="Genomic_DNA"/>
</dbReference>
<dbReference type="Proteomes" id="UP000186594">
    <property type="component" value="Unassembled WGS sequence"/>
</dbReference>
<gene>
    <name evidence="1" type="ORF">NEOLI_004121</name>
</gene>
<evidence type="ECO:0000313" key="2">
    <source>
        <dbReference type="Proteomes" id="UP000186594"/>
    </source>
</evidence>
<keyword evidence="2" id="KW-1185">Reference proteome</keyword>
<dbReference type="AlphaFoldDB" id="A0A1U7LQP2"/>
<accession>A0A1U7LQP2</accession>
<evidence type="ECO:0000313" key="1">
    <source>
        <dbReference type="EMBL" id="OLL24872.1"/>
    </source>
</evidence>
<organism evidence="1 2">
    <name type="scientific">Neolecta irregularis (strain DAH-3)</name>
    <dbReference type="NCBI Taxonomy" id="1198029"/>
    <lineage>
        <taxon>Eukaryota</taxon>
        <taxon>Fungi</taxon>
        <taxon>Dikarya</taxon>
        <taxon>Ascomycota</taxon>
        <taxon>Taphrinomycotina</taxon>
        <taxon>Neolectales</taxon>
        <taxon>Neolectaceae</taxon>
        <taxon>Neolecta</taxon>
    </lineage>
</organism>
<protein>
    <submittedName>
        <fullName evidence="1">Uncharacterized protein</fullName>
    </submittedName>
</protein>